<proteinExistence type="predicted"/>
<accession>A0ABT5H8L0</accession>
<organism evidence="1 2">
    <name type="scientific">Bacteroides zhangwenhongii</name>
    <dbReference type="NCBI Taxonomy" id="2650157"/>
    <lineage>
        <taxon>Bacteria</taxon>
        <taxon>Pseudomonadati</taxon>
        <taxon>Bacteroidota</taxon>
        <taxon>Bacteroidia</taxon>
        <taxon>Bacteroidales</taxon>
        <taxon>Bacteroidaceae</taxon>
        <taxon>Bacteroides</taxon>
    </lineage>
</organism>
<comment type="caution">
    <text evidence="1">The sequence shown here is derived from an EMBL/GenBank/DDBJ whole genome shotgun (WGS) entry which is preliminary data.</text>
</comment>
<reference evidence="1 2" key="1">
    <citation type="submission" date="2023-01" db="EMBL/GenBank/DDBJ databases">
        <title>Exploring GABA producing Bacteroides strains toward improving mental health.</title>
        <authorList>
            <person name="Yousuf B."/>
            <person name="Bouhlel N.E."/>
            <person name="Mottawea W."/>
            <person name="Hammami R."/>
        </authorList>
    </citation>
    <scope>NUCLEOTIDE SEQUENCE [LARGE SCALE GENOMIC DNA]</scope>
    <source>
        <strain evidence="1 2">UO.H1054</strain>
    </source>
</reference>
<keyword evidence="2" id="KW-1185">Reference proteome</keyword>
<gene>
    <name evidence="1" type="ORF">PQG98_10850</name>
</gene>
<sequence>MNINAKSEDVITIKEAIENGYVTRTVYSNGYMCYSQTKDLQLMKNRDNDTWVDSFYRCLNIASTSKRLDNVSDIADNGSNSFYFISQRRLQSLNFKQKLFYFLLKNIFFHGESATIEQIKRTLVNFQEKKKVN</sequence>
<dbReference type="Proteomes" id="UP001215398">
    <property type="component" value="Unassembled WGS sequence"/>
</dbReference>
<dbReference type="RefSeq" id="WP_272720460.1">
    <property type="nucleotide sequence ID" value="NZ_JAQPYS010000057.1"/>
</dbReference>
<evidence type="ECO:0000313" key="1">
    <source>
        <dbReference type="EMBL" id="MDC7136830.1"/>
    </source>
</evidence>
<name>A0ABT5H8L0_9BACE</name>
<evidence type="ECO:0000313" key="2">
    <source>
        <dbReference type="Proteomes" id="UP001215398"/>
    </source>
</evidence>
<protein>
    <submittedName>
        <fullName evidence="1">Uncharacterized protein</fullName>
    </submittedName>
</protein>
<dbReference type="EMBL" id="JAQPYS010000057">
    <property type="protein sequence ID" value="MDC7136830.1"/>
    <property type="molecule type" value="Genomic_DNA"/>
</dbReference>